<protein>
    <submittedName>
        <fullName evidence="1">Uncharacterized protein</fullName>
    </submittedName>
</protein>
<dbReference type="EMBL" id="FNKP01000004">
    <property type="protein sequence ID" value="SDR55034.1"/>
    <property type="molecule type" value="Genomic_DNA"/>
</dbReference>
<dbReference type="AlphaFoldDB" id="A0A1H1JYH1"/>
<organism evidence="1 2">
    <name type="scientific">Paraburkholderia fungorum</name>
    <dbReference type="NCBI Taxonomy" id="134537"/>
    <lineage>
        <taxon>Bacteria</taxon>
        <taxon>Pseudomonadati</taxon>
        <taxon>Pseudomonadota</taxon>
        <taxon>Betaproteobacteria</taxon>
        <taxon>Burkholderiales</taxon>
        <taxon>Burkholderiaceae</taxon>
        <taxon>Paraburkholderia</taxon>
    </lineage>
</organism>
<gene>
    <name evidence="1" type="ORF">SAMN05443245_7572</name>
</gene>
<keyword evidence="2" id="KW-1185">Reference proteome</keyword>
<dbReference type="Proteomes" id="UP000183487">
    <property type="component" value="Unassembled WGS sequence"/>
</dbReference>
<evidence type="ECO:0000313" key="2">
    <source>
        <dbReference type="Proteomes" id="UP000183487"/>
    </source>
</evidence>
<evidence type="ECO:0000313" key="1">
    <source>
        <dbReference type="EMBL" id="SDR55034.1"/>
    </source>
</evidence>
<proteinExistence type="predicted"/>
<reference evidence="2" key="1">
    <citation type="submission" date="2016-10" db="EMBL/GenBank/DDBJ databases">
        <authorList>
            <person name="Varghese N."/>
        </authorList>
    </citation>
    <scope>NUCLEOTIDE SEQUENCE [LARGE SCALE GENOMIC DNA]</scope>
    <source>
        <strain evidence="2">GAS106B</strain>
    </source>
</reference>
<accession>A0A1H1JYH1</accession>
<name>A0A1H1JYH1_9BURK</name>
<sequence>MRHEEDGCDVWKRKAFWHHWGCPGMRPNHVSVCYLDPQGRQPDSYNLRELSREARRTVLVSNPNTARNAIFKDETLTQ</sequence>